<dbReference type="CDD" id="cd13277">
    <property type="entry name" value="PH_Bem3"/>
    <property type="match status" value="1"/>
</dbReference>
<dbReference type="SUPFAM" id="SSF48350">
    <property type="entry name" value="GTPase activation domain, GAP"/>
    <property type="match status" value="1"/>
</dbReference>
<dbReference type="EMBL" id="JBBWUH010000002">
    <property type="protein sequence ID" value="KAK8175339.1"/>
    <property type="molecule type" value="Genomic_DNA"/>
</dbReference>
<name>A0ABR1Y2X7_9PEZI</name>
<dbReference type="Gene3D" id="2.30.29.30">
    <property type="entry name" value="Pleckstrin-homology domain (PH domain)/Phosphotyrosine-binding domain (PTB)"/>
    <property type="match status" value="1"/>
</dbReference>
<reference evidence="6 7" key="1">
    <citation type="journal article" date="2022" name="G3 (Bethesda)">
        <title>Enemy or ally: a genomic approach to elucidate the lifestyle of Phyllosticta citrichinaensis.</title>
        <authorList>
            <person name="Buijs V.A."/>
            <person name="Groenewald J.Z."/>
            <person name="Haridas S."/>
            <person name="LaButti K.M."/>
            <person name="Lipzen A."/>
            <person name="Martin F.M."/>
            <person name="Barry K."/>
            <person name="Grigoriev I.V."/>
            <person name="Crous P.W."/>
            <person name="Seidl M.F."/>
        </authorList>
    </citation>
    <scope>NUCLEOTIDE SEQUENCE [LARGE SCALE GENOMIC DNA]</scope>
    <source>
        <strain evidence="6 7">CBS 129764</strain>
    </source>
</reference>
<evidence type="ECO:0000256" key="1">
    <source>
        <dbReference type="ARBA" id="ARBA00022468"/>
    </source>
</evidence>
<feature type="compositionally biased region" description="Low complexity" evidence="3">
    <location>
        <begin position="1112"/>
        <end position="1121"/>
    </location>
</feature>
<dbReference type="Gene3D" id="1.10.555.10">
    <property type="entry name" value="Rho GTPase activation protein"/>
    <property type="match status" value="1"/>
</dbReference>
<dbReference type="InterPro" id="IPR008936">
    <property type="entry name" value="Rho_GTPase_activation_prot"/>
</dbReference>
<dbReference type="PROSITE" id="PS50238">
    <property type="entry name" value="RHOGAP"/>
    <property type="match status" value="1"/>
</dbReference>
<evidence type="ECO:0000256" key="3">
    <source>
        <dbReference type="SAM" id="MobiDB-lite"/>
    </source>
</evidence>
<dbReference type="PANTHER" id="PTHR23176">
    <property type="entry name" value="RHO/RAC/CDC GTPASE-ACTIVATING PROTEIN"/>
    <property type="match status" value="1"/>
</dbReference>
<organism evidence="6 7">
    <name type="scientific">Phyllosticta citrichinensis</name>
    <dbReference type="NCBI Taxonomy" id="1130410"/>
    <lineage>
        <taxon>Eukaryota</taxon>
        <taxon>Fungi</taxon>
        <taxon>Dikarya</taxon>
        <taxon>Ascomycota</taxon>
        <taxon>Pezizomycotina</taxon>
        <taxon>Dothideomycetes</taxon>
        <taxon>Dothideomycetes incertae sedis</taxon>
        <taxon>Botryosphaeriales</taxon>
        <taxon>Phyllostictaceae</taxon>
        <taxon>Phyllosticta</taxon>
    </lineage>
</organism>
<gene>
    <name evidence="6" type="ORF">IWX90DRAFT_107375</name>
</gene>
<feature type="coiled-coil region" evidence="2">
    <location>
        <begin position="349"/>
        <end position="376"/>
    </location>
</feature>
<evidence type="ECO:0000256" key="2">
    <source>
        <dbReference type="SAM" id="Coils"/>
    </source>
</evidence>
<feature type="region of interest" description="Disordered" evidence="3">
    <location>
        <begin position="973"/>
        <end position="994"/>
    </location>
</feature>
<feature type="domain" description="Rho-GAP" evidence="5">
    <location>
        <begin position="1291"/>
        <end position="1495"/>
    </location>
</feature>
<evidence type="ECO:0000259" key="4">
    <source>
        <dbReference type="PROSITE" id="PS50003"/>
    </source>
</evidence>
<feature type="compositionally biased region" description="Polar residues" evidence="3">
    <location>
        <begin position="469"/>
        <end position="489"/>
    </location>
</feature>
<feature type="compositionally biased region" description="Polar residues" evidence="3">
    <location>
        <begin position="1511"/>
        <end position="1528"/>
    </location>
</feature>
<keyword evidence="1" id="KW-0343">GTPase activation</keyword>
<feature type="compositionally biased region" description="Basic and acidic residues" evidence="3">
    <location>
        <begin position="1"/>
        <end position="10"/>
    </location>
</feature>
<dbReference type="InterPro" id="IPR050729">
    <property type="entry name" value="Rho-GAP"/>
</dbReference>
<feature type="compositionally biased region" description="Pro residues" evidence="3">
    <location>
        <begin position="1102"/>
        <end position="1111"/>
    </location>
</feature>
<dbReference type="SMART" id="SM00324">
    <property type="entry name" value="RhoGAP"/>
    <property type="match status" value="1"/>
</dbReference>
<dbReference type="InterPro" id="IPR000198">
    <property type="entry name" value="RhoGAP_dom"/>
</dbReference>
<feature type="compositionally biased region" description="Acidic residues" evidence="3">
    <location>
        <begin position="593"/>
        <end position="608"/>
    </location>
</feature>
<feature type="region of interest" description="Disordered" evidence="3">
    <location>
        <begin position="1099"/>
        <end position="1178"/>
    </location>
</feature>
<feature type="compositionally biased region" description="Low complexity" evidence="3">
    <location>
        <begin position="242"/>
        <end position="253"/>
    </location>
</feature>
<evidence type="ECO:0008006" key="8">
    <source>
        <dbReference type="Google" id="ProtNLM"/>
    </source>
</evidence>
<feature type="compositionally biased region" description="Polar residues" evidence="3">
    <location>
        <begin position="531"/>
        <end position="566"/>
    </location>
</feature>
<feature type="compositionally biased region" description="Acidic residues" evidence="3">
    <location>
        <begin position="117"/>
        <end position="127"/>
    </location>
</feature>
<sequence length="1620" mass="176431">MVQARHDPHPGHCAARYPLPLNTPITATFPPRSYQSSPSSGLHALRDSPDLSPTDRDFAANQPRFSPQRPHPHPQRQQADPGHSRPRPTPTSPLHRSFSPRQFSFSGAFASGQPVDVDQDDRGDDDNNNNNTNTDDEGPEPQLSRSERNADSFPDLANPTSPRSPHNVVLDGLLAAGPELFPRDDSPNIEAHQLAPTAPRLRSSLPDKGPAALYSARPYSYAQLRLLPGALLASRLSPPATPTTMMPAAAKPPANLPDFRAAMPRNTSIDSAVSSISSTASQPNPRAPVGPHAHKPQDPAAAQPPDFAGLIQSAGSAEAALYTMWTEKQSLENHNQQLWRIVTKQKDMVVGLNKDLERALKDRERYRRKLRENLAQATPLPPNASKIEEALNRETSSSPALSELLQETATSSRKSSGNDMGPTSVRVLGRNLSEEQTPTVQQSQVGRSQSIPSQWTSGQPAESAPTEPQPGQVNRGPSPSNSKAGQNVSVPEKRNGAPGPAAPQALPKLRHLQLRDEAAGSRSQVDDAVSPKTSVSDASLQTPNKAPALSFTSATPSVSLTEFSSPTEERSHRKAPPAPLNLVQTQRPSNPRDEDEDEESDSDYEEVLNLDVEVMGVFSRGRKKTREDDDLQREYLAKKEAEARSQSNKSKDHQRADGIPSPKALAAGGTGLPSSPRLAQAPGSINALLSPAHSDGSATQRVVSPPLMSPGLPVSPRPGDRPPGAPFPRQPKSDCLSSPALSPRGAGGLPPSPRPPRDALPAVLPPQSVASPHHSRVEQPLQPHQEQAASPNEHNRQNPPSSSISNPESDKRGSGSGSESEQQAPDGISRELVSDQYPNLLLPPNALPLIQVKVFSSRLRPSRLSVMAAGLIDEDPVFLLSIHSRSSEKRLWRVEKTLNSLPILDSLIKKLCEFTGQLPDRSLFSGHAPSKMDARRAALNGYFDKLLDTPMGERAALVICEFFSSDAFGAEEDTPKPSALSSPRHLSQSPEKVTKEGYLTKKGKNFGGWKARYFVLENSDFRYYESPGGPLLGSIKIQYAQIGRQTPRNKGNPQDDDMRHAFLILEPKKKDPSTKVSHILCAESDDERDAWIEALLRYVDPNPRPPEPPKPAAAAAAPASATNEPDQSRPAEQAQDFVHEEEFEVSQPRGTQSPASLAESRGFESLTPTPEQRDTAPAVQGVSYEAMVAADAPMKVPGLGEMPSPSLNSVPHDHRMISAPTNGMKIENAELWGNKAMPAQTPIKDKKRSIFGFATYRARASTDLAPSTHHNNTAFMPQRETPPSVRPVWGIPLSEAVQYTQPAGVDILLPAVVYRCLEYLKAKNAHREEGIFRLSGSNLVIRALRDRFNTEGDIKLLEGEYYDVHAVASLLKSYLRDLPTSILTRELHVEFLRVLDLNERRQKLDTFHVLVHKLPPCNYDILRALSSFLIDIINNADVNKMNIRNVGIVFSPTLNIPGPLISFFINDYDQIFGAPREESQPHMREITVPNTKMPDAVRSPRLRTFSDTAAMTPSHASFSPPQKQAQQGQGLGRLTMSHDYDSRALNGGAVSADGGSDAAHYNLRNNTMSSSGGARDAKTRRRESSMLLMGLSGAPKKNSRQRLREDTPVVAEEGGYEYPG</sequence>
<feature type="region of interest" description="Disordered" evidence="3">
    <location>
        <begin position="1"/>
        <end position="168"/>
    </location>
</feature>
<dbReference type="Pfam" id="PF00620">
    <property type="entry name" value="RhoGAP"/>
    <property type="match status" value="1"/>
</dbReference>
<feature type="compositionally biased region" description="Low complexity" evidence="3">
    <location>
        <begin position="496"/>
        <end position="507"/>
    </location>
</feature>
<feature type="compositionally biased region" description="Polar residues" evidence="3">
    <location>
        <begin position="434"/>
        <end position="460"/>
    </location>
</feature>
<dbReference type="PROSITE" id="PS50003">
    <property type="entry name" value="PH_DOMAIN"/>
    <property type="match status" value="1"/>
</dbReference>
<dbReference type="Proteomes" id="UP001456524">
    <property type="component" value="Unassembled WGS sequence"/>
</dbReference>
<feature type="compositionally biased region" description="Low complexity" evidence="3">
    <location>
        <begin position="267"/>
        <end position="281"/>
    </location>
</feature>
<proteinExistence type="predicted"/>
<feature type="compositionally biased region" description="Low complexity" evidence="3">
    <location>
        <begin position="797"/>
        <end position="807"/>
    </location>
</feature>
<feature type="compositionally biased region" description="Basic and acidic residues" evidence="3">
    <location>
        <begin position="44"/>
        <end position="58"/>
    </location>
</feature>
<comment type="caution">
    <text evidence="6">The sequence shown here is derived from an EMBL/GenBank/DDBJ whole genome shotgun (WGS) entry which is preliminary data.</text>
</comment>
<feature type="compositionally biased region" description="Basic and acidic residues" evidence="3">
    <location>
        <begin position="632"/>
        <end position="656"/>
    </location>
</feature>
<dbReference type="InterPro" id="IPR011993">
    <property type="entry name" value="PH-like_dom_sf"/>
</dbReference>
<accession>A0ABR1Y2X7</accession>
<dbReference type="SUPFAM" id="SSF50729">
    <property type="entry name" value="PH domain-like"/>
    <property type="match status" value="1"/>
</dbReference>
<feature type="compositionally biased region" description="Low complexity" evidence="3">
    <location>
        <begin position="298"/>
        <end position="307"/>
    </location>
</feature>
<feature type="compositionally biased region" description="Polar residues" evidence="3">
    <location>
        <begin position="782"/>
        <end position="792"/>
    </location>
</feature>
<evidence type="ECO:0000313" key="6">
    <source>
        <dbReference type="EMBL" id="KAK8175339.1"/>
    </source>
</evidence>
<feature type="region of interest" description="Disordered" evidence="3">
    <location>
        <begin position="391"/>
        <end position="826"/>
    </location>
</feature>
<evidence type="ECO:0000313" key="7">
    <source>
        <dbReference type="Proteomes" id="UP001456524"/>
    </source>
</evidence>
<feature type="region of interest" description="Disordered" evidence="3">
    <location>
        <begin position="1511"/>
        <end position="1531"/>
    </location>
</feature>
<keyword evidence="2" id="KW-0175">Coiled coil</keyword>
<keyword evidence="7" id="KW-1185">Reference proteome</keyword>
<dbReference type="SMART" id="SM00233">
    <property type="entry name" value="PH"/>
    <property type="match status" value="1"/>
</dbReference>
<dbReference type="Pfam" id="PF00169">
    <property type="entry name" value="PH"/>
    <property type="match status" value="1"/>
</dbReference>
<protein>
    <recommendedName>
        <fullName evidence="8">RhoGAP-domain-containing protein</fullName>
    </recommendedName>
</protein>
<feature type="compositionally biased region" description="Pro residues" evidence="3">
    <location>
        <begin position="713"/>
        <end position="729"/>
    </location>
</feature>
<evidence type="ECO:0000259" key="5">
    <source>
        <dbReference type="PROSITE" id="PS50238"/>
    </source>
</evidence>
<feature type="region of interest" description="Disordered" evidence="3">
    <location>
        <begin position="1560"/>
        <end position="1620"/>
    </location>
</feature>
<feature type="region of interest" description="Disordered" evidence="3">
    <location>
        <begin position="238"/>
        <end position="307"/>
    </location>
</feature>
<feature type="domain" description="PH" evidence="4">
    <location>
        <begin position="992"/>
        <end position="1100"/>
    </location>
</feature>
<feature type="compositionally biased region" description="Polar residues" evidence="3">
    <location>
        <begin position="1563"/>
        <end position="1572"/>
    </location>
</feature>
<dbReference type="InterPro" id="IPR001849">
    <property type="entry name" value="PH_domain"/>
</dbReference>
<dbReference type="PANTHER" id="PTHR23176:SF129">
    <property type="entry name" value="RHO GTPASE ACTIVATING PROTEIN AT 16F, ISOFORM E-RELATED"/>
    <property type="match status" value="1"/>
</dbReference>
<feature type="compositionally biased region" description="Polar residues" evidence="3">
    <location>
        <begin position="979"/>
        <end position="991"/>
    </location>
</feature>
<feature type="compositionally biased region" description="Polar residues" evidence="3">
    <location>
        <begin position="393"/>
        <end position="418"/>
    </location>
</feature>